<feature type="transmembrane region" description="Helical" evidence="1">
    <location>
        <begin position="15"/>
        <end position="36"/>
    </location>
</feature>
<gene>
    <name evidence="2" type="ORF">IAA52_05035</name>
</gene>
<keyword evidence="1" id="KW-0812">Transmembrane</keyword>
<name>A0A9D1CVW6_9FIRM</name>
<comment type="caution">
    <text evidence="2">The sequence shown here is derived from an EMBL/GenBank/DDBJ whole genome shotgun (WGS) entry which is preliminary data.</text>
</comment>
<dbReference type="Proteomes" id="UP000824260">
    <property type="component" value="Unassembled WGS sequence"/>
</dbReference>
<evidence type="ECO:0000313" key="2">
    <source>
        <dbReference type="EMBL" id="HIQ82447.1"/>
    </source>
</evidence>
<dbReference type="EMBL" id="DVFZ01000049">
    <property type="protein sequence ID" value="HIQ82447.1"/>
    <property type="molecule type" value="Genomic_DNA"/>
</dbReference>
<evidence type="ECO:0000313" key="3">
    <source>
        <dbReference type="Proteomes" id="UP000824260"/>
    </source>
</evidence>
<organism evidence="2 3">
    <name type="scientific">Candidatus Pullichristensenella stercorigallinarum</name>
    <dbReference type="NCBI Taxonomy" id="2840909"/>
    <lineage>
        <taxon>Bacteria</taxon>
        <taxon>Bacillati</taxon>
        <taxon>Bacillota</taxon>
        <taxon>Clostridia</taxon>
        <taxon>Candidatus Pullichristensenella</taxon>
    </lineage>
</organism>
<evidence type="ECO:0000256" key="1">
    <source>
        <dbReference type="SAM" id="Phobius"/>
    </source>
</evidence>
<keyword evidence="1" id="KW-0472">Membrane</keyword>
<keyword evidence="1" id="KW-1133">Transmembrane helix</keyword>
<reference evidence="2" key="2">
    <citation type="journal article" date="2021" name="PeerJ">
        <title>Extensive microbial diversity within the chicken gut microbiome revealed by metagenomics and culture.</title>
        <authorList>
            <person name="Gilroy R."/>
            <person name="Ravi A."/>
            <person name="Getino M."/>
            <person name="Pursley I."/>
            <person name="Horton D.L."/>
            <person name="Alikhan N.F."/>
            <person name="Baker D."/>
            <person name="Gharbi K."/>
            <person name="Hall N."/>
            <person name="Watson M."/>
            <person name="Adriaenssens E.M."/>
            <person name="Foster-Nyarko E."/>
            <person name="Jarju S."/>
            <person name="Secka A."/>
            <person name="Antonio M."/>
            <person name="Oren A."/>
            <person name="Chaudhuri R.R."/>
            <person name="La Ragione R."/>
            <person name="Hildebrand F."/>
            <person name="Pallen M.J."/>
        </authorList>
    </citation>
    <scope>NUCLEOTIDE SEQUENCE</scope>
    <source>
        <strain evidence="2">ChiSjej6B24-2974</strain>
    </source>
</reference>
<evidence type="ECO:0008006" key="4">
    <source>
        <dbReference type="Google" id="ProtNLM"/>
    </source>
</evidence>
<reference evidence="2" key="1">
    <citation type="submission" date="2020-10" db="EMBL/GenBank/DDBJ databases">
        <authorList>
            <person name="Gilroy R."/>
        </authorList>
    </citation>
    <scope>NUCLEOTIDE SEQUENCE</scope>
    <source>
        <strain evidence="2">ChiSjej6B24-2974</strain>
    </source>
</reference>
<protein>
    <recommendedName>
        <fullName evidence="4">SPOR domain-containing protein</fullName>
    </recommendedName>
</protein>
<sequence length="267" mass="29096">MHGDRVRVRRERPSALTWALALMLTMLCVYLLTLGFSGEPETAIDSDGSAPRVTEEVAFERTQAWFVALGCYETAEEARIEAARYAPRGAAGYVLETADGYLVLGAAYETEAEAARVAESLSQTENLACEVHAESAGRVRLRVTAEEAHIDLVCEAEATLRALAAETADIAFQLDRAEIDPEAARTLLSVSASRLEDLLERLRAVPGAAENAITADLIAMVEQFRASLFVLSGENSKSTLSLSAKIKYNSIDVTLEHMRYLRKLNGL</sequence>
<accession>A0A9D1CVW6</accession>
<proteinExistence type="predicted"/>
<dbReference type="AlphaFoldDB" id="A0A9D1CVW6"/>